<reference evidence="2" key="1">
    <citation type="journal article" date="2019" name="Int. J. Syst. Evol. Microbiol.">
        <title>The Global Catalogue of Microorganisms (GCM) 10K type strain sequencing project: providing services to taxonomists for standard genome sequencing and annotation.</title>
        <authorList>
            <consortium name="The Broad Institute Genomics Platform"/>
            <consortium name="The Broad Institute Genome Sequencing Center for Infectious Disease"/>
            <person name="Wu L."/>
            <person name="Ma J."/>
        </authorList>
    </citation>
    <scope>NUCLEOTIDE SEQUENCE [LARGE SCALE GENOMIC DNA]</scope>
    <source>
        <strain evidence="2">JCM 17924</strain>
    </source>
</reference>
<dbReference type="EMBL" id="BAABHA010000015">
    <property type="protein sequence ID" value="GAA4391197.1"/>
    <property type="molecule type" value="Genomic_DNA"/>
</dbReference>
<gene>
    <name evidence="1" type="ORF">GCM10023186_40280</name>
</gene>
<keyword evidence="2" id="KW-1185">Reference proteome</keyword>
<sequence length="148" mass="17310">MPSYIARNINYRMQAVQLDFLHLTYRPDLQLLLLRWTRPVTSEEHRVGYNAALDLARAEKVGRWMIDLRTRGLASADDFNWVLTDMRAQFKPLPEPHRMAYLVTPYHAATITARLIEQEAVMPEKLRKAAVVRIFTEEQMALTWLRSA</sequence>
<proteinExistence type="predicted"/>
<organism evidence="1 2">
    <name type="scientific">Hymenobacter koreensis</name>
    <dbReference type="NCBI Taxonomy" id="1084523"/>
    <lineage>
        <taxon>Bacteria</taxon>
        <taxon>Pseudomonadati</taxon>
        <taxon>Bacteroidota</taxon>
        <taxon>Cytophagia</taxon>
        <taxon>Cytophagales</taxon>
        <taxon>Hymenobacteraceae</taxon>
        <taxon>Hymenobacter</taxon>
    </lineage>
</organism>
<dbReference type="Proteomes" id="UP001500454">
    <property type="component" value="Unassembled WGS sequence"/>
</dbReference>
<evidence type="ECO:0000313" key="1">
    <source>
        <dbReference type="EMBL" id="GAA4391197.1"/>
    </source>
</evidence>
<accession>A0ABP8JIA6</accession>
<name>A0ABP8JIA6_9BACT</name>
<evidence type="ECO:0000313" key="2">
    <source>
        <dbReference type="Proteomes" id="UP001500454"/>
    </source>
</evidence>
<comment type="caution">
    <text evidence="1">The sequence shown here is derived from an EMBL/GenBank/DDBJ whole genome shotgun (WGS) entry which is preliminary data.</text>
</comment>
<protein>
    <recommendedName>
        <fullName evidence="3">STAS/SEC14 domain-containing protein</fullName>
    </recommendedName>
</protein>
<evidence type="ECO:0008006" key="3">
    <source>
        <dbReference type="Google" id="ProtNLM"/>
    </source>
</evidence>